<dbReference type="InterPro" id="IPR036291">
    <property type="entry name" value="NAD(P)-bd_dom_sf"/>
</dbReference>
<accession>A0A2M8Q7L1</accession>
<proteinExistence type="predicted"/>
<name>A0A2M8Q7L1_9CHLR</name>
<dbReference type="AlphaFoldDB" id="A0A2M8Q7L1"/>
<organism evidence="1 2">
    <name type="scientific">Candidatus Thermofonsia Clade 3 bacterium</name>
    <dbReference type="NCBI Taxonomy" id="2364212"/>
    <lineage>
        <taxon>Bacteria</taxon>
        <taxon>Bacillati</taxon>
        <taxon>Chloroflexota</taxon>
        <taxon>Candidatus Thermofontia</taxon>
        <taxon>Candidatus Thermofonsia Clade 3</taxon>
    </lineage>
</organism>
<dbReference type="SUPFAM" id="SSF51735">
    <property type="entry name" value="NAD(P)-binding Rossmann-fold domains"/>
    <property type="match status" value="1"/>
</dbReference>
<dbReference type="EMBL" id="PGTN01000743">
    <property type="protein sequence ID" value="PJF45798.1"/>
    <property type="molecule type" value="Genomic_DNA"/>
</dbReference>
<dbReference type="Gene3D" id="3.40.50.720">
    <property type="entry name" value="NAD(P)-binding Rossmann-like Domain"/>
    <property type="match status" value="1"/>
</dbReference>
<gene>
    <name evidence="1" type="ORF">CUN48_17060</name>
</gene>
<dbReference type="Proteomes" id="UP000230790">
    <property type="component" value="Unassembled WGS sequence"/>
</dbReference>
<feature type="non-terminal residue" evidence="1">
    <location>
        <position position="1"/>
    </location>
</feature>
<reference evidence="1 2" key="1">
    <citation type="submission" date="2017-11" db="EMBL/GenBank/DDBJ databases">
        <title>Evolution of Phototrophy in the Chloroflexi Phylum Driven by Horizontal Gene Transfer.</title>
        <authorList>
            <person name="Ward L.M."/>
            <person name="Hemp J."/>
            <person name="Shih P.M."/>
            <person name="Mcglynn S.E."/>
            <person name="Fischer W."/>
        </authorList>
    </citation>
    <scope>NUCLEOTIDE SEQUENCE [LARGE SCALE GENOMIC DNA]</scope>
    <source>
        <strain evidence="1">JP3_7</strain>
    </source>
</reference>
<sequence>IVVLGHDAALCERIFGRLANGAIFNLVLDQPLDRPVAVDIGRMHYDHLLVVGSDAPDLSTAYAPVRTQLKAGGRCWILGAAGPMGQMHLLRALSMPERPAKIVATNLHRARMEPVRKQFTRLAAEMGVKLVFLSRDEFADDEAFLERMRAESDGEGYDD</sequence>
<evidence type="ECO:0000313" key="2">
    <source>
        <dbReference type="Proteomes" id="UP000230790"/>
    </source>
</evidence>
<comment type="caution">
    <text evidence="1">The sequence shown here is derived from an EMBL/GenBank/DDBJ whole genome shotgun (WGS) entry which is preliminary data.</text>
</comment>
<feature type="non-terminal residue" evidence="1">
    <location>
        <position position="159"/>
    </location>
</feature>
<protein>
    <submittedName>
        <fullName evidence="1">Uncharacterized protein</fullName>
    </submittedName>
</protein>
<evidence type="ECO:0000313" key="1">
    <source>
        <dbReference type="EMBL" id="PJF45798.1"/>
    </source>
</evidence>